<evidence type="ECO:0000313" key="3">
    <source>
        <dbReference type="Proteomes" id="UP000253104"/>
    </source>
</evidence>
<protein>
    <submittedName>
        <fullName evidence="2">Uncharacterized protein</fullName>
    </submittedName>
</protein>
<dbReference type="AlphaFoldDB" id="A0A2Z5MRN6"/>
<dbReference type="Proteomes" id="UP000253104">
    <property type="component" value="Chromosome mHSR5_A"/>
</dbReference>
<accession>A0A2Z5MRN6</accession>
<dbReference type="EMBL" id="CP024902">
    <property type="protein sequence ID" value="AXF19852.1"/>
    <property type="molecule type" value="Genomic_DNA"/>
</dbReference>
<evidence type="ECO:0000256" key="1">
    <source>
        <dbReference type="SAM" id="MobiDB-lite"/>
    </source>
</evidence>
<name>A0A2Z5MRN6_BURPY</name>
<organism evidence="2 3">
    <name type="scientific">Burkholderia pyrrocinia</name>
    <name type="common">Pseudomonas pyrrocinia</name>
    <dbReference type="NCBI Taxonomy" id="60550"/>
    <lineage>
        <taxon>Bacteria</taxon>
        <taxon>Pseudomonadati</taxon>
        <taxon>Pseudomonadota</taxon>
        <taxon>Betaproteobacteria</taxon>
        <taxon>Burkholderiales</taxon>
        <taxon>Burkholderiaceae</taxon>
        <taxon>Burkholderia</taxon>
        <taxon>Burkholderia cepacia complex</taxon>
    </lineage>
</organism>
<feature type="region of interest" description="Disordered" evidence="1">
    <location>
        <begin position="55"/>
        <end position="74"/>
    </location>
</feature>
<evidence type="ECO:0000313" key="2">
    <source>
        <dbReference type="EMBL" id="AXF19852.1"/>
    </source>
</evidence>
<proteinExistence type="predicted"/>
<gene>
    <name evidence="2" type="ORF">CUJ89_04550</name>
</gene>
<sequence length="74" mass="8112">MAGRTAEGGGLAAAGRLGIKMGDMRVIKTRDYKWDRDRSRGHPALCPAGPACIMRGTGERRPDNFPCTQPRENR</sequence>
<reference evidence="2 3" key="1">
    <citation type="journal article" date="2018" name="ISME J.">
        <title>Involvement of Burkholderiaceae and sulfurous volatiles in disease-suppressive soils.</title>
        <authorList>
            <person name="Carrion V.J."/>
            <person name="Cordovez V."/>
            <person name="Tyc O."/>
            <person name="Etalo D.W."/>
            <person name="de Bruijn I."/>
            <person name="de Jager V.C."/>
            <person name="Medema M.H."/>
            <person name="Eberl L."/>
            <person name="Raaijmakers J.M."/>
        </authorList>
    </citation>
    <scope>NUCLEOTIDE SEQUENCE [LARGE SCALE GENOMIC DNA]</scope>
    <source>
        <strain evidence="3">mHSR5</strain>
    </source>
</reference>